<dbReference type="CDD" id="cd04701">
    <property type="entry name" value="Asparaginase_2"/>
    <property type="match status" value="1"/>
</dbReference>
<keyword evidence="2" id="KW-1185">Reference proteome</keyword>
<dbReference type="InterPro" id="IPR029055">
    <property type="entry name" value="Ntn_hydrolases_N"/>
</dbReference>
<dbReference type="Gene3D" id="3.60.20.30">
    <property type="entry name" value="(Glycosyl)asparaginase"/>
    <property type="match status" value="1"/>
</dbReference>
<evidence type="ECO:0008006" key="3">
    <source>
        <dbReference type="Google" id="ProtNLM"/>
    </source>
</evidence>
<dbReference type="EMBL" id="OZ037947">
    <property type="protein sequence ID" value="CAL1707965.1"/>
    <property type="molecule type" value="Genomic_DNA"/>
</dbReference>
<proteinExistence type="predicted"/>
<reference evidence="2" key="1">
    <citation type="submission" date="2024-04" db="EMBL/GenBank/DDBJ databases">
        <authorList>
            <person name="Shaw F."/>
            <person name="Minotto A."/>
        </authorList>
    </citation>
    <scope>NUCLEOTIDE SEQUENCE [LARGE SCALE GENOMIC DNA]</scope>
</reference>
<dbReference type="Pfam" id="PF01112">
    <property type="entry name" value="Asparaginase_2"/>
    <property type="match status" value="2"/>
</dbReference>
<sequence>MSSSSLDEKVPLLVQSTSNSPRGGSRSSYVLVIHGGAGTMSKDRSTPELRARYKAALSHALEAGYTVLKDGGEAMDAAVAAVSSMEDCPLFNSGKGAVFNVDGKNELEASIMLSTPPSIHTYIPPSRRGFGLTLLTHTRNPSQLARALYLSPTAAPHIMLSGSAVEQLGEGLGVEMVDESYFFTEARWREHRRGLRLPEEPLPYPGDDGKREGVKLPLDQLPTGTVGAVALDIRGCIATVTSTGGRTNKLVGRIGDTPSVGSGFWAEEWPLRGRIKRLWRTMRGKSDKVAVGVSGTGDGDYFIRLNTASTIGRRMKYLDESVEKASKHCVEELRRDGGIGGVIALDNRGHIAMPLNCSGMYRGVIREDGRPKTAIFDDDELD</sequence>
<dbReference type="PANTHER" id="PTHR10188">
    <property type="entry name" value="L-ASPARAGINASE"/>
    <property type="match status" value="1"/>
</dbReference>
<accession>A0ABP1DJE7</accession>
<name>A0ABP1DJE7_9APHY</name>
<dbReference type="PANTHER" id="PTHR10188:SF43">
    <property type="entry name" value="ASPARAGINASE (EUROFUNG)"/>
    <property type="match status" value="1"/>
</dbReference>
<organism evidence="1 2">
    <name type="scientific">Somion occarium</name>
    <dbReference type="NCBI Taxonomy" id="3059160"/>
    <lineage>
        <taxon>Eukaryota</taxon>
        <taxon>Fungi</taxon>
        <taxon>Dikarya</taxon>
        <taxon>Basidiomycota</taxon>
        <taxon>Agaricomycotina</taxon>
        <taxon>Agaricomycetes</taxon>
        <taxon>Polyporales</taxon>
        <taxon>Cerrenaceae</taxon>
        <taxon>Somion</taxon>
    </lineage>
</organism>
<dbReference type="SUPFAM" id="SSF56235">
    <property type="entry name" value="N-terminal nucleophile aminohydrolases (Ntn hydrolases)"/>
    <property type="match status" value="1"/>
</dbReference>
<gene>
    <name evidence="1" type="ORF">GFSPODELE1_LOCUS6621</name>
</gene>
<evidence type="ECO:0000313" key="1">
    <source>
        <dbReference type="EMBL" id="CAL1707965.1"/>
    </source>
</evidence>
<protein>
    <recommendedName>
        <fullName evidence="3">Asparaginase</fullName>
    </recommendedName>
</protein>
<dbReference type="InterPro" id="IPR000246">
    <property type="entry name" value="Peptidase_T2"/>
</dbReference>
<evidence type="ECO:0000313" key="2">
    <source>
        <dbReference type="Proteomes" id="UP001497453"/>
    </source>
</evidence>
<dbReference type="Proteomes" id="UP001497453">
    <property type="component" value="Chromosome 4"/>
</dbReference>